<protein>
    <submittedName>
        <fullName evidence="2">Metal dependent phosphohydrolase</fullName>
    </submittedName>
</protein>
<dbReference type="InterPro" id="IPR003607">
    <property type="entry name" value="HD/PDEase_dom"/>
</dbReference>
<dbReference type="SMART" id="SM00471">
    <property type="entry name" value="HDc"/>
    <property type="match status" value="1"/>
</dbReference>
<dbReference type="NCBIfam" id="TIGR00277">
    <property type="entry name" value="HDIG"/>
    <property type="match status" value="1"/>
</dbReference>
<organism evidence="2 3">
    <name type="scientific">Kyrpidia spormannii</name>
    <dbReference type="NCBI Taxonomy" id="2055160"/>
    <lineage>
        <taxon>Bacteria</taxon>
        <taxon>Bacillati</taxon>
        <taxon>Bacillota</taxon>
        <taxon>Bacilli</taxon>
        <taxon>Bacillales</taxon>
        <taxon>Alicyclobacillaceae</taxon>
        <taxon>Kyrpidia</taxon>
    </lineage>
</organism>
<dbReference type="RefSeq" id="WP_170086239.1">
    <property type="nucleotide sequence ID" value="NZ_CP047972.1"/>
</dbReference>
<feature type="domain" description="HD/PDEase" evidence="1">
    <location>
        <begin position="17"/>
        <end position="124"/>
    </location>
</feature>
<dbReference type="CDD" id="cd00077">
    <property type="entry name" value="HDc"/>
    <property type="match status" value="1"/>
</dbReference>
<dbReference type="AlphaFoldDB" id="A0A6F9EFC5"/>
<evidence type="ECO:0000313" key="3">
    <source>
        <dbReference type="Proteomes" id="UP000502196"/>
    </source>
</evidence>
<name>A0A6F9EFC5_9BACL</name>
<keyword evidence="2" id="KW-0378">Hydrolase</keyword>
<dbReference type="InterPro" id="IPR006674">
    <property type="entry name" value="HD_domain"/>
</dbReference>
<sequence>MSLDREAAWELLNEYTKNPNLIKHALAVEAAMRAYARKYGDDEEKWGIVGLLHDFDYDRWPSPEDHPTRGAEILRQRGYPEDVIHAILSHADYLGVPREHLMDRCLYACDELSGFITAVALVRPTKSIDDVDVPAVKKKLKDKAFARGVNREDVRRGAEELGVDLDEHIGFVIEALKGAARELGLEGAQASGTES</sequence>
<dbReference type="Pfam" id="PF01966">
    <property type="entry name" value="HD"/>
    <property type="match status" value="1"/>
</dbReference>
<dbReference type="PANTHER" id="PTHR38659">
    <property type="entry name" value="METAL-DEPENDENT PHOSPHOHYDROLASE"/>
    <property type="match status" value="1"/>
</dbReference>
<evidence type="ECO:0000259" key="1">
    <source>
        <dbReference type="SMART" id="SM00471"/>
    </source>
</evidence>
<proteinExistence type="predicted"/>
<dbReference type="SUPFAM" id="SSF109604">
    <property type="entry name" value="HD-domain/PDEase-like"/>
    <property type="match status" value="1"/>
</dbReference>
<dbReference type="PANTHER" id="PTHR38659:SF1">
    <property type="entry name" value="METAL DEPENDENT PHOSPHOHYDROLASE"/>
    <property type="match status" value="1"/>
</dbReference>
<evidence type="ECO:0000313" key="2">
    <source>
        <dbReference type="EMBL" id="CAB3395208.1"/>
    </source>
</evidence>
<accession>A0A6F9EFC5</accession>
<dbReference type="Gene3D" id="1.10.3210.10">
    <property type="entry name" value="Hypothetical protein af1432"/>
    <property type="match status" value="1"/>
</dbReference>
<dbReference type="GO" id="GO:0016787">
    <property type="term" value="F:hydrolase activity"/>
    <property type="evidence" value="ECO:0007669"/>
    <property type="project" value="UniProtKB-KW"/>
</dbReference>
<gene>
    <name evidence="2" type="ORF">COOX1_2795</name>
</gene>
<dbReference type="Proteomes" id="UP000502196">
    <property type="component" value="Chromosome"/>
</dbReference>
<dbReference type="EMBL" id="LR792683">
    <property type="protein sequence ID" value="CAB3395208.1"/>
    <property type="molecule type" value="Genomic_DNA"/>
</dbReference>
<reference evidence="2 3" key="1">
    <citation type="submission" date="2020-04" db="EMBL/GenBank/DDBJ databases">
        <authorList>
            <person name="Hogendoorn C."/>
        </authorList>
    </citation>
    <scope>NUCLEOTIDE SEQUENCE [LARGE SCALE GENOMIC DNA]</scope>
    <source>
        <strain evidence="2">COOX1</strain>
    </source>
</reference>
<dbReference type="InterPro" id="IPR006675">
    <property type="entry name" value="HDIG_dom"/>
</dbReference>